<name>A0A7Y2RFC7_9GAMM</name>
<dbReference type="AlphaFoldDB" id="A0A7Y2RFC7"/>
<comment type="caution">
    <text evidence="1">The sequence shown here is derived from an EMBL/GenBank/DDBJ whole genome shotgun (WGS) entry which is preliminary data.</text>
</comment>
<dbReference type="RefSeq" id="WP_171540385.1">
    <property type="nucleotide sequence ID" value="NZ_JABERL010000021.1"/>
</dbReference>
<dbReference type="Proteomes" id="UP000569202">
    <property type="component" value="Unassembled WGS sequence"/>
</dbReference>
<evidence type="ECO:0000313" key="2">
    <source>
        <dbReference type="Proteomes" id="UP000569202"/>
    </source>
</evidence>
<reference evidence="1 2" key="1">
    <citation type="submission" date="2020-04" db="EMBL/GenBank/DDBJ databases">
        <title>Acinetobacter Taxon 24.</title>
        <authorList>
            <person name="Nemec A."/>
            <person name="Radolfova-Krizova L."/>
            <person name="Higgins P.G."/>
            <person name="Spanelova P."/>
        </authorList>
    </citation>
    <scope>NUCLEOTIDE SEQUENCE [LARGE SCALE GENOMIC DNA]</scope>
    <source>
        <strain evidence="1 2">ANC 5380</strain>
    </source>
</reference>
<gene>
    <name evidence="1" type="ORF">HLH17_08920</name>
</gene>
<organism evidence="1 2">
    <name type="scientific">Acinetobacter terrae</name>
    <dbReference type="NCBI Taxonomy" id="2731247"/>
    <lineage>
        <taxon>Bacteria</taxon>
        <taxon>Pseudomonadati</taxon>
        <taxon>Pseudomonadota</taxon>
        <taxon>Gammaproteobacteria</taxon>
        <taxon>Moraxellales</taxon>
        <taxon>Moraxellaceae</taxon>
        <taxon>Acinetobacter</taxon>
        <taxon>Acinetobacter Taxon 24</taxon>
    </lineage>
</organism>
<protein>
    <submittedName>
        <fullName evidence="1">Uncharacterized protein</fullName>
    </submittedName>
</protein>
<sequence>MTTSTSLLIFEELFTELYHAIAKREQNLMLLKAPLDSIEKGAILELEEYCRKHAFNFQTHLEGENTFVITVEY</sequence>
<proteinExistence type="predicted"/>
<dbReference type="EMBL" id="JABERL010000021">
    <property type="protein sequence ID" value="NNH77777.1"/>
    <property type="molecule type" value="Genomic_DNA"/>
</dbReference>
<accession>A0A7Y2RFC7</accession>
<evidence type="ECO:0000313" key="1">
    <source>
        <dbReference type="EMBL" id="NNH77777.1"/>
    </source>
</evidence>